<dbReference type="PANTHER" id="PTHR41151:SF1">
    <property type="entry name" value="PARTNER OF BURSICON"/>
    <property type="match status" value="1"/>
</dbReference>
<dbReference type="RefSeq" id="XP_038044779.1">
    <property type="nucleotide sequence ID" value="XM_038188851.1"/>
</dbReference>
<dbReference type="GO" id="GO:0001664">
    <property type="term" value="F:G protein-coupled receptor binding"/>
    <property type="evidence" value="ECO:0007669"/>
    <property type="project" value="InterPro"/>
</dbReference>
<feature type="signal peptide" evidence="1">
    <location>
        <begin position="1"/>
        <end position="22"/>
    </location>
</feature>
<organism evidence="2 3">
    <name type="scientific">Patiria miniata</name>
    <name type="common">Bat star</name>
    <name type="synonym">Asterina miniata</name>
    <dbReference type="NCBI Taxonomy" id="46514"/>
    <lineage>
        <taxon>Eukaryota</taxon>
        <taxon>Metazoa</taxon>
        <taxon>Echinodermata</taxon>
        <taxon>Eleutherozoa</taxon>
        <taxon>Asterozoa</taxon>
        <taxon>Asteroidea</taxon>
        <taxon>Valvatacea</taxon>
        <taxon>Valvatida</taxon>
        <taxon>Asterinidae</taxon>
        <taxon>Patiria</taxon>
    </lineage>
</organism>
<dbReference type="EnsemblMetazoa" id="XM_038188851.1">
    <property type="protein sequence ID" value="XP_038044779.1"/>
    <property type="gene ID" value="LOC119719407"/>
</dbReference>
<dbReference type="InterPro" id="IPR034441">
    <property type="entry name" value="Bursicon_suB"/>
</dbReference>
<keyword evidence="3" id="KW-1185">Reference proteome</keyword>
<name>A0A913YYF8_PATMI</name>
<reference evidence="2" key="1">
    <citation type="submission" date="2022-11" db="UniProtKB">
        <authorList>
            <consortium name="EnsemblMetazoa"/>
        </authorList>
    </citation>
    <scope>IDENTIFICATION</scope>
</reference>
<keyword evidence="1" id="KW-0732">Signal</keyword>
<dbReference type="OMA" id="TCCRETQ"/>
<evidence type="ECO:0008006" key="4">
    <source>
        <dbReference type="Google" id="ProtNLM"/>
    </source>
</evidence>
<protein>
    <recommendedName>
        <fullName evidence="4">Bursicon</fullName>
    </recommendedName>
</protein>
<dbReference type="PANTHER" id="PTHR41151">
    <property type="entry name" value="PARTNER OF BURSICON"/>
    <property type="match status" value="1"/>
</dbReference>
<dbReference type="GO" id="GO:0005184">
    <property type="term" value="F:neuropeptide hormone activity"/>
    <property type="evidence" value="ECO:0007669"/>
    <property type="project" value="InterPro"/>
</dbReference>
<evidence type="ECO:0000313" key="2">
    <source>
        <dbReference type="EnsemblMetazoa" id="XP_038044779.1"/>
    </source>
</evidence>
<dbReference type="AlphaFoldDB" id="A0A913YYF8"/>
<feature type="chain" id="PRO_5037617503" description="Bursicon" evidence="1">
    <location>
        <begin position="23"/>
        <end position="128"/>
    </location>
</feature>
<accession>A0A913YYF8</accession>
<dbReference type="GeneID" id="119719407"/>
<evidence type="ECO:0000256" key="1">
    <source>
        <dbReference type="SAM" id="SignalP"/>
    </source>
</evidence>
<proteinExistence type="predicted"/>
<dbReference type="Proteomes" id="UP000887568">
    <property type="component" value="Unplaced"/>
</dbReference>
<dbReference type="GO" id="GO:0007186">
    <property type="term" value="P:G protein-coupled receptor signaling pathway"/>
    <property type="evidence" value="ECO:0007669"/>
    <property type="project" value="TreeGrafter"/>
</dbReference>
<evidence type="ECO:0000313" key="3">
    <source>
        <dbReference type="Proteomes" id="UP000887568"/>
    </source>
</evidence>
<dbReference type="OrthoDB" id="786951at2759"/>
<dbReference type="GO" id="GO:0031395">
    <property type="term" value="C:bursicon neuropeptide hormone complex"/>
    <property type="evidence" value="ECO:0007669"/>
    <property type="project" value="InterPro"/>
</dbReference>
<sequence length="128" mass="13790">MDCARSLLCLLLLHCLMTTIHSAGTCRMSFQRIEVQKDVVLASGKAAVCFGTPTASSCIGGCPSFTASSIHEPTGFTKKCTCCRETQMMSQSVVLSPCFDPEDGELIEEDFMDEFQQPSGCECGPCTL</sequence>